<evidence type="ECO:0000256" key="6">
    <source>
        <dbReference type="SAM" id="Phobius"/>
    </source>
</evidence>
<feature type="compositionally biased region" description="Basic and acidic residues" evidence="5">
    <location>
        <begin position="251"/>
        <end position="265"/>
    </location>
</feature>
<reference evidence="7 8" key="1">
    <citation type="submission" date="2015-07" db="EMBL/GenBank/DDBJ databases">
        <title>Emmonsia species relationships and genome sequence.</title>
        <authorList>
            <consortium name="The Broad Institute Genomics Platform"/>
            <person name="Cuomo C.A."/>
            <person name="Munoz J.F."/>
            <person name="Imamovic A."/>
            <person name="Priest M.E."/>
            <person name="Young S."/>
            <person name="Clay O.K."/>
            <person name="McEwen J.G."/>
        </authorList>
    </citation>
    <scope>NUCLEOTIDE SEQUENCE [LARGE SCALE GENOMIC DNA]</scope>
    <source>
        <strain evidence="7 8">UAMH 9510</strain>
    </source>
</reference>
<protein>
    <recommendedName>
        <fullName evidence="9">Transporter</fullName>
    </recommendedName>
</protein>
<dbReference type="GO" id="GO:0005783">
    <property type="term" value="C:endoplasmic reticulum"/>
    <property type="evidence" value="ECO:0007669"/>
    <property type="project" value="TreeGrafter"/>
</dbReference>
<comment type="subcellular location">
    <subcellularLocation>
        <location evidence="1">Membrane</location>
        <topology evidence="1">Multi-pass membrane protein</topology>
    </subcellularLocation>
</comment>
<feature type="compositionally biased region" description="Low complexity" evidence="5">
    <location>
        <begin position="516"/>
        <end position="529"/>
    </location>
</feature>
<sequence>MMLFTSPTSLLNANILRNASSIPSQYVAQQPLAALDGLSPFLSNSSATAQQSDQPPLPRLVLLVFSAVLEVVCVSLPGYIVARMGMFDADAQKLVANLNVVLFTPCLVFTKLASQLTADKLTDLAIIPCIFAVQTLVSYLCASLISRLFRFKKRQSNFVVAMGVFGNSNSLPISLVLSLSHTLEGLHWDRVPNDSDNEVAARGILYLLIFQQLGQLLRWSWGYRVLLAPPETYYRDEEERVNGRIGGSGRYTDEPDLAGRQHDQPLIDTTDDVEHATPSASSSSADLSRFESGGETPIFSRQYSFSKLAAMDDSGEVEPAQDEAGGREEEEEEEYHNHPDQPPQPRPFRLQAPNGEFLPRQSSTGRMTLFPAVEPQQQQQDPNSFSSPFSNAWRHALQRSSKQLKTTLHTITTSLSTHSKSLFHTLPLPLQKFACITFHHLTRFLHGLWAFMNPPLWAMLAAIIVASIPTLQRLFFSPSTFINNSVTRAVEQSGNVAVPLILVVLGANLARNTLPSDKSSSNNNTNNKSPGAGLAHDDSPQRREERNLIIASLLARMLLPTLVMGPILALTAKYVPVSILDDPIFVIICFLLTGAPSALQLAQICQLNNVYMGAMARLLFQNYVVWILPSTLLLVMLALQVVRWATAT</sequence>
<evidence type="ECO:0000313" key="7">
    <source>
        <dbReference type="EMBL" id="OJD10118.1"/>
    </source>
</evidence>
<name>A0A1J9P1R2_9EURO</name>
<organism evidence="7 8">
    <name type="scientific">Emergomyces pasteurianus Ep9510</name>
    <dbReference type="NCBI Taxonomy" id="1447872"/>
    <lineage>
        <taxon>Eukaryota</taxon>
        <taxon>Fungi</taxon>
        <taxon>Dikarya</taxon>
        <taxon>Ascomycota</taxon>
        <taxon>Pezizomycotina</taxon>
        <taxon>Eurotiomycetes</taxon>
        <taxon>Eurotiomycetidae</taxon>
        <taxon>Onygenales</taxon>
        <taxon>Ajellomycetaceae</taxon>
        <taxon>Emergomyces</taxon>
    </lineage>
</organism>
<feature type="transmembrane region" description="Helical" evidence="6">
    <location>
        <begin position="125"/>
        <end position="146"/>
    </location>
</feature>
<keyword evidence="3 6" id="KW-1133">Transmembrane helix</keyword>
<dbReference type="AlphaFoldDB" id="A0A1J9P1R2"/>
<feature type="transmembrane region" description="Helical" evidence="6">
    <location>
        <begin position="584"/>
        <end position="602"/>
    </location>
</feature>
<dbReference type="PANTHER" id="PTHR31794">
    <property type="entry name" value="AUXIN EFFLUX TRANSPORTER FAMILY PROTEIN (EUROFUNG)"/>
    <property type="match status" value="1"/>
</dbReference>
<comment type="caution">
    <text evidence="7">The sequence shown here is derived from an EMBL/GenBank/DDBJ whole genome shotgun (WGS) entry which is preliminary data.</text>
</comment>
<proteinExistence type="predicted"/>
<gene>
    <name evidence="7" type="ORF">AJ78_08738</name>
</gene>
<feature type="region of interest" description="Disordered" evidence="5">
    <location>
        <begin position="243"/>
        <end position="293"/>
    </location>
</feature>
<evidence type="ECO:0000256" key="4">
    <source>
        <dbReference type="ARBA" id="ARBA00023136"/>
    </source>
</evidence>
<dbReference type="Pfam" id="PF03547">
    <property type="entry name" value="Mem_trans"/>
    <property type="match status" value="1"/>
</dbReference>
<feature type="region of interest" description="Disordered" evidence="5">
    <location>
        <begin position="514"/>
        <end position="541"/>
    </location>
</feature>
<keyword evidence="8" id="KW-1185">Reference proteome</keyword>
<feature type="transmembrane region" description="Helical" evidence="6">
    <location>
        <begin position="158"/>
        <end position="179"/>
    </location>
</feature>
<feature type="region of interest" description="Disordered" evidence="5">
    <location>
        <begin position="311"/>
        <end position="362"/>
    </location>
</feature>
<feature type="transmembrane region" description="Helical" evidence="6">
    <location>
        <begin position="456"/>
        <end position="476"/>
    </location>
</feature>
<evidence type="ECO:0008006" key="9">
    <source>
        <dbReference type="Google" id="ProtNLM"/>
    </source>
</evidence>
<dbReference type="Proteomes" id="UP000182235">
    <property type="component" value="Unassembled WGS sequence"/>
</dbReference>
<evidence type="ECO:0000256" key="3">
    <source>
        <dbReference type="ARBA" id="ARBA00022989"/>
    </source>
</evidence>
<evidence type="ECO:0000256" key="2">
    <source>
        <dbReference type="ARBA" id="ARBA00022692"/>
    </source>
</evidence>
<feature type="transmembrane region" description="Helical" evidence="6">
    <location>
        <begin position="94"/>
        <end position="113"/>
    </location>
</feature>
<dbReference type="InterPro" id="IPR004776">
    <property type="entry name" value="Mem_transp_PIN-like"/>
</dbReference>
<dbReference type="GO" id="GO:0016020">
    <property type="term" value="C:membrane"/>
    <property type="evidence" value="ECO:0007669"/>
    <property type="project" value="UniProtKB-SubCell"/>
</dbReference>
<feature type="transmembrane region" description="Helical" evidence="6">
    <location>
        <begin position="548"/>
        <end position="572"/>
    </location>
</feature>
<evidence type="ECO:0000256" key="5">
    <source>
        <dbReference type="SAM" id="MobiDB-lite"/>
    </source>
</evidence>
<dbReference type="OrthoDB" id="2499604at2759"/>
<feature type="transmembrane region" description="Helical" evidence="6">
    <location>
        <begin position="60"/>
        <end position="82"/>
    </location>
</feature>
<feature type="transmembrane region" description="Helical" evidence="6">
    <location>
        <begin position="623"/>
        <end position="642"/>
    </location>
</feature>
<evidence type="ECO:0000313" key="8">
    <source>
        <dbReference type="Proteomes" id="UP000182235"/>
    </source>
</evidence>
<dbReference type="GO" id="GO:0055085">
    <property type="term" value="P:transmembrane transport"/>
    <property type="evidence" value="ECO:0007669"/>
    <property type="project" value="InterPro"/>
</dbReference>
<accession>A0A1J9P1R2</accession>
<keyword evidence="2 6" id="KW-0812">Transmembrane</keyword>
<dbReference type="PANTHER" id="PTHR31794:SF2">
    <property type="entry name" value="AUXIN EFFLUX TRANSPORTER FAMILY PROTEIN (EUROFUNG)"/>
    <property type="match status" value="1"/>
</dbReference>
<keyword evidence="4 6" id="KW-0472">Membrane</keyword>
<dbReference type="EMBL" id="LGRN01000932">
    <property type="protein sequence ID" value="OJD10118.1"/>
    <property type="molecule type" value="Genomic_DNA"/>
</dbReference>
<dbReference type="STRING" id="1447872.A0A1J9P1R2"/>
<evidence type="ECO:0000256" key="1">
    <source>
        <dbReference type="ARBA" id="ARBA00004141"/>
    </source>
</evidence>